<proteinExistence type="predicted"/>
<protein>
    <submittedName>
        <fullName evidence="2">Uncharacterized protein</fullName>
    </submittedName>
</protein>
<comment type="caution">
    <text evidence="2">The sequence shown here is derived from an EMBL/GenBank/DDBJ whole genome shotgun (WGS) entry which is preliminary data.</text>
</comment>
<feature type="region of interest" description="Disordered" evidence="1">
    <location>
        <begin position="99"/>
        <end position="120"/>
    </location>
</feature>
<dbReference type="Proteomes" id="UP000755104">
    <property type="component" value="Unassembled WGS sequence"/>
</dbReference>
<evidence type="ECO:0000313" key="3">
    <source>
        <dbReference type="Proteomes" id="UP000755104"/>
    </source>
</evidence>
<keyword evidence="3" id="KW-1185">Reference proteome</keyword>
<name>A0ABS7JB96_9SPHN</name>
<evidence type="ECO:0000256" key="1">
    <source>
        <dbReference type="SAM" id="MobiDB-lite"/>
    </source>
</evidence>
<evidence type="ECO:0000313" key="2">
    <source>
        <dbReference type="EMBL" id="MBX7483334.1"/>
    </source>
</evidence>
<feature type="region of interest" description="Disordered" evidence="1">
    <location>
        <begin position="64"/>
        <end position="87"/>
    </location>
</feature>
<organism evidence="2 3">
    <name type="scientific">Qipengyuania qiaonensis</name>
    <dbReference type="NCBI Taxonomy" id="2867240"/>
    <lineage>
        <taxon>Bacteria</taxon>
        <taxon>Pseudomonadati</taxon>
        <taxon>Pseudomonadota</taxon>
        <taxon>Alphaproteobacteria</taxon>
        <taxon>Sphingomonadales</taxon>
        <taxon>Erythrobacteraceae</taxon>
        <taxon>Qipengyuania</taxon>
    </lineage>
</organism>
<accession>A0ABS7JB96</accession>
<feature type="compositionally biased region" description="Basic and acidic residues" evidence="1">
    <location>
        <begin position="69"/>
        <end position="79"/>
    </location>
</feature>
<reference evidence="2 3" key="1">
    <citation type="submission" date="2021-08" db="EMBL/GenBank/DDBJ databases">
        <title>Comparative Genomics Analysis of the Genus Qipengyuania Reveals Extensive Genetic Diversity and Metabolic Versatility, Including the Description of Fifteen Novel Species.</title>
        <authorList>
            <person name="Liu Y."/>
        </authorList>
    </citation>
    <scope>NUCLEOTIDE SEQUENCE [LARGE SCALE GENOMIC DNA]</scope>
    <source>
        <strain evidence="2 3">6D47A</strain>
    </source>
</reference>
<sequence>MIRIAIAAPCAIALGLLTVDAGALLPARVAIASLGARAIGHDLRIEGSFTGKICSRGTSQVAAVRRAGSNRDAKQRQKPEALNGSKDLVSQVWGHDSSFQLAHRRPSHSPTPHDALFALN</sequence>
<dbReference type="EMBL" id="JAIGNO010000008">
    <property type="protein sequence ID" value="MBX7483334.1"/>
    <property type="molecule type" value="Genomic_DNA"/>
</dbReference>
<gene>
    <name evidence="2" type="ORF">K3174_12405</name>
</gene>
<dbReference type="RefSeq" id="WP_221558928.1">
    <property type="nucleotide sequence ID" value="NZ_JAIGNO010000008.1"/>
</dbReference>